<evidence type="ECO:0000313" key="5">
    <source>
        <dbReference type="Ensembl" id="ENSENLP00000002000.1"/>
    </source>
</evidence>
<accession>A0A665SXI4</accession>
<dbReference type="Ensembl" id="ENSENLT00000002172.1">
    <property type="protein sequence ID" value="ENSENLP00000002000.1"/>
    <property type="gene ID" value="ENSENLG00000001091.1"/>
</dbReference>
<dbReference type="Gene3D" id="2.60.40.10">
    <property type="entry name" value="Immunoglobulins"/>
    <property type="match status" value="2"/>
</dbReference>
<reference evidence="5" key="3">
    <citation type="submission" date="2025-09" db="UniProtKB">
        <authorList>
            <consortium name="Ensembl"/>
        </authorList>
    </citation>
    <scope>IDENTIFICATION</scope>
</reference>
<dbReference type="InterPro" id="IPR013783">
    <property type="entry name" value="Ig-like_fold"/>
</dbReference>
<proteinExistence type="predicted"/>
<dbReference type="Proteomes" id="UP000472264">
    <property type="component" value="Chromosome 2"/>
</dbReference>
<evidence type="ECO:0000313" key="6">
    <source>
        <dbReference type="Proteomes" id="UP000472264"/>
    </source>
</evidence>
<reference evidence="5" key="1">
    <citation type="submission" date="2021-04" db="EMBL/GenBank/DDBJ databases">
        <authorList>
            <consortium name="Wellcome Sanger Institute Data Sharing"/>
        </authorList>
    </citation>
    <scope>NUCLEOTIDE SEQUENCE [LARGE SCALE GENOMIC DNA]</scope>
</reference>
<evidence type="ECO:0008006" key="7">
    <source>
        <dbReference type="Google" id="ProtNLM"/>
    </source>
</evidence>
<keyword evidence="6" id="KW-1185">Reference proteome</keyword>
<dbReference type="SUPFAM" id="SSF48726">
    <property type="entry name" value="Immunoglobulin"/>
    <property type="match status" value="1"/>
</dbReference>
<dbReference type="InParanoid" id="A0A665SXI4"/>
<organism evidence="5 6">
    <name type="scientific">Echeneis naucrates</name>
    <name type="common">Live sharksucker</name>
    <dbReference type="NCBI Taxonomy" id="173247"/>
    <lineage>
        <taxon>Eukaryota</taxon>
        <taxon>Metazoa</taxon>
        <taxon>Chordata</taxon>
        <taxon>Craniata</taxon>
        <taxon>Vertebrata</taxon>
        <taxon>Euteleostomi</taxon>
        <taxon>Actinopterygii</taxon>
        <taxon>Neopterygii</taxon>
        <taxon>Teleostei</taxon>
        <taxon>Neoteleostei</taxon>
        <taxon>Acanthomorphata</taxon>
        <taxon>Carangaria</taxon>
        <taxon>Carangiformes</taxon>
        <taxon>Echeneidae</taxon>
        <taxon>Echeneis</taxon>
    </lineage>
</organism>
<comment type="subcellular location">
    <subcellularLocation>
        <location evidence="1">Membrane</location>
    </subcellularLocation>
</comment>
<dbReference type="PANTHER" id="PTHR12080">
    <property type="entry name" value="SIGNALING LYMPHOCYTIC ACTIVATION MOLECULE"/>
    <property type="match status" value="1"/>
</dbReference>
<evidence type="ECO:0000256" key="1">
    <source>
        <dbReference type="ARBA" id="ARBA00004370"/>
    </source>
</evidence>
<dbReference type="GO" id="GO:0016020">
    <property type="term" value="C:membrane"/>
    <property type="evidence" value="ECO:0007669"/>
    <property type="project" value="UniProtKB-SubCell"/>
</dbReference>
<evidence type="ECO:0000256" key="3">
    <source>
        <dbReference type="ARBA" id="ARBA00023136"/>
    </source>
</evidence>
<dbReference type="AlphaFoldDB" id="A0A665SXI4"/>
<evidence type="ECO:0000256" key="4">
    <source>
        <dbReference type="ARBA" id="ARBA00023180"/>
    </source>
</evidence>
<keyword evidence="3" id="KW-0472">Membrane</keyword>
<evidence type="ECO:0000256" key="2">
    <source>
        <dbReference type="ARBA" id="ARBA00022729"/>
    </source>
</evidence>
<dbReference type="InterPro" id="IPR036179">
    <property type="entry name" value="Ig-like_dom_sf"/>
</dbReference>
<keyword evidence="2" id="KW-0732">Signal</keyword>
<sequence>HSITWKHKDDIAMEFYNNAVDSYRQFKGTLTLNTSTGTLTINSLQNTDSGRYTVEINGEVAHGIQLEVISPVSKPNVSHTCSEESCVFTCEGGTPDAEPITYEWMLDNRQTGSLKTHTVEKDEPVRLITCALKNPVSNETSNEVPNPLWHVGRGDQVPLHSKWIFVTAV</sequence>
<protein>
    <recommendedName>
        <fullName evidence="7">Ig-like domain-containing protein</fullName>
    </recommendedName>
</protein>
<dbReference type="InterPro" id="IPR015631">
    <property type="entry name" value="CD2/SLAM_rcpt"/>
</dbReference>
<keyword evidence="4" id="KW-0325">Glycoprotein</keyword>
<name>A0A665SXI4_ECHNA</name>
<dbReference type="PANTHER" id="PTHR12080:SF134">
    <property type="entry name" value="CD48 ANTIGEN"/>
    <property type="match status" value="1"/>
</dbReference>
<dbReference type="OMA" id="TEITIYR"/>
<reference evidence="5" key="2">
    <citation type="submission" date="2025-08" db="UniProtKB">
        <authorList>
            <consortium name="Ensembl"/>
        </authorList>
    </citation>
    <scope>IDENTIFICATION</scope>
</reference>